<feature type="domain" description="C2" evidence="13">
    <location>
        <begin position="98"/>
        <end position="227"/>
    </location>
</feature>
<evidence type="ECO:0000256" key="1">
    <source>
        <dbReference type="ARBA" id="ARBA00004123"/>
    </source>
</evidence>
<comment type="caution">
    <text evidence="14">The sequence shown here is derived from an EMBL/GenBank/DDBJ whole genome shotgun (WGS) entry which is preliminary data.</text>
</comment>
<dbReference type="SMART" id="SM00327">
    <property type="entry name" value="VWA"/>
    <property type="match status" value="1"/>
</dbReference>
<dbReference type="Pfam" id="PF07002">
    <property type="entry name" value="Copine"/>
    <property type="match status" value="1"/>
</dbReference>
<dbReference type="Gene3D" id="2.60.40.150">
    <property type="entry name" value="C2 domain"/>
    <property type="match status" value="1"/>
</dbReference>
<keyword evidence="10" id="KW-0472">Membrane</keyword>
<comment type="similarity">
    <text evidence="4">Belongs to the copine family.</text>
</comment>
<keyword evidence="6" id="KW-0963">Cytoplasm</keyword>
<dbReference type="InterPro" id="IPR036465">
    <property type="entry name" value="vWFA_dom_sf"/>
</dbReference>
<keyword evidence="9" id="KW-0106">Calcium</keyword>
<evidence type="ECO:0000256" key="3">
    <source>
        <dbReference type="ARBA" id="ARBA00004496"/>
    </source>
</evidence>
<feature type="region of interest" description="Disordered" evidence="12">
    <location>
        <begin position="503"/>
        <end position="533"/>
    </location>
</feature>
<dbReference type="PROSITE" id="PS50004">
    <property type="entry name" value="C2"/>
    <property type="match status" value="2"/>
</dbReference>
<dbReference type="GO" id="GO:0071277">
    <property type="term" value="P:cellular response to calcium ion"/>
    <property type="evidence" value="ECO:0007669"/>
    <property type="project" value="TreeGrafter"/>
</dbReference>
<organism evidence="14 15">
    <name type="scientific">Micractinium conductrix</name>
    <dbReference type="NCBI Taxonomy" id="554055"/>
    <lineage>
        <taxon>Eukaryota</taxon>
        <taxon>Viridiplantae</taxon>
        <taxon>Chlorophyta</taxon>
        <taxon>core chlorophytes</taxon>
        <taxon>Trebouxiophyceae</taxon>
        <taxon>Chlorellales</taxon>
        <taxon>Chlorellaceae</taxon>
        <taxon>Chlorella clade</taxon>
        <taxon>Micractinium</taxon>
    </lineage>
</organism>
<dbReference type="AlphaFoldDB" id="A0A2P6VN16"/>
<evidence type="ECO:0000256" key="12">
    <source>
        <dbReference type="SAM" id="MobiDB-lite"/>
    </source>
</evidence>
<evidence type="ECO:0000256" key="6">
    <source>
        <dbReference type="ARBA" id="ARBA00022490"/>
    </source>
</evidence>
<dbReference type="PANTHER" id="PTHR10857">
    <property type="entry name" value="COPINE"/>
    <property type="match status" value="1"/>
</dbReference>
<keyword evidence="5" id="KW-1003">Cell membrane</keyword>
<dbReference type="InterPro" id="IPR045052">
    <property type="entry name" value="Copine"/>
</dbReference>
<dbReference type="InterPro" id="IPR002035">
    <property type="entry name" value="VWF_A"/>
</dbReference>
<proteinExistence type="inferred from homology"/>
<dbReference type="FunFam" id="2.60.40.150:FF:000042">
    <property type="entry name" value="Copine 3"/>
    <property type="match status" value="1"/>
</dbReference>
<dbReference type="GO" id="GO:0005544">
    <property type="term" value="F:calcium-dependent phospholipid binding"/>
    <property type="evidence" value="ECO:0007669"/>
    <property type="project" value="InterPro"/>
</dbReference>
<dbReference type="SUPFAM" id="SSF49562">
    <property type="entry name" value="C2 domain (Calcium/lipid-binding domain, CaLB)"/>
    <property type="match status" value="2"/>
</dbReference>
<keyword evidence="11" id="KW-0539">Nucleus</keyword>
<evidence type="ECO:0000256" key="10">
    <source>
        <dbReference type="ARBA" id="ARBA00023136"/>
    </source>
</evidence>
<evidence type="ECO:0000259" key="13">
    <source>
        <dbReference type="PROSITE" id="PS50004"/>
    </source>
</evidence>
<evidence type="ECO:0000313" key="15">
    <source>
        <dbReference type="Proteomes" id="UP000239649"/>
    </source>
</evidence>
<evidence type="ECO:0000256" key="5">
    <source>
        <dbReference type="ARBA" id="ARBA00022475"/>
    </source>
</evidence>
<dbReference type="SMART" id="SM00239">
    <property type="entry name" value="C2"/>
    <property type="match status" value="1"/>
</dbReference>
<keyword evidence="15" id="KW-1185">Reference proteome</keyword>
<dbReference type="EMBL" id="LHPF02000002">
    <property type="protein sequence ID" value="PSC75501.1"/>
    <property type="molecule type" value="Genomic_DNA"/>
</dbReference>
<sequence>MAVLMAADSYQATSWSELSRTDTVANSLDPAFRKPLHATYTFERLQPMQLVVYDVDVKEKDNRKLKLKDQDFLAQGRFLLSDLLTAAGQTLTLSLTDGAGRVLPGCSAVLSAEELPNTNAVVEMTLSATKLDNKDMFGKSDPFVRISKARETGAWVLVLKTEVINNNLNPTWRPFKASMAQLCNCDPQRPLLLEVFDHDDTGSHDLIGSCQTSLAGLQAAAAAGQGFALVNPKMAAEKPGYTSSGVLFVKGVAVTPRPSFLEYLQGGTELNFIVAIDYTASNGNPRDPNSLHYYSQRPTMYEDAIAAVGRVLECYDSDRMFPAFGFGAGLPPAFSTSHGFALNGNSSNPEVAGVQGILQAYRHTLSSVKLSGPTLFEPIITTAAQIAAQPSTRMKYFVLLILTDGCIMDMANTLRAVVDASNLPLSLLIVGVGSEDFSAMEALDGDKKRIRGPDGRSAARDCVQFCELRPHQRDTVEGLAAKLLAELPGQVVEFFHDMRRMPPPRPGAASMAPPAPAAAAPAEAAPALPTDGVSHQPTAYYATV</sequence>
<evidence type="ECO:0000256" key="8">
    <source>
        <dbReference type="ARBA" id="ARBA00022737"/>
    </source>
</evidence>
<dbReference type="GO" id="GO:0005886">
    <property type="term" value="C:plasma membrane"/>
    <property type="evidence" value="ECO:0007669"/>
    <property type="project" value="UniProtKB-SubCell"/>
</dbReference>
<dbReference type="InterPro" id="IPR037768">
    <property type="entry name" value="C2B_Copine"/>
</dbReference>
<dbReference type="InterPro" id="IPR010734">
    <property type="entry name" value="Copine_C"/>
</dbReference>
<evidence type="ECO:0000256" key="2">
    <source>
        <dbReference type="ARBA" id="ARBA00004236"/>
    </source>
</evidence>
<dbReference type="GO" id="GO:0005737">
    <property type="term" value="C:cytoplasm"/>
    <property type="evidence" value="ECO:0007669"/>
    <property type="project" value="UniProtKB-SubCell"/>
</dbReference>
<evidence type="ECO:0000256" key="11">
    <source>
        <dbReference type="ARBA" id="ARBA00023242"/>
    </source>
</evidence>
<evidence type="ECO:0000256" key="4">
    <source>
        <dbReference type="ARBA" id="ARBA00009048"/>
    </source>
</evidence>
<dbReference type="InterPro" id="IPR035892">
    <property type="entry name" value="C2_domain_sf"/>
</dbReference>
<evidence type="ECO:0000256" key="9">
    <source>
        <dbReference type="ARBA" id="ARBA00022837"/>
    </source>
</evidence>
<dbReference type="PANTHER" id="PTHR10857:SF106">
    <property type="entry name" value="C2 DOMAIN-CONTAINING PROTEIN"/>
    <property type="match status" value="1"/>
</dbReference>
<dbReference type="Pfam" id="PF00168">
    <property type="entry name" value="C2"/>
    <property type="match status" value="2"/>
</dbReference>
<gene>
    <name evidence="14" type="ORF">C2E20_1569</name>
</gene>
<dbReference type="InterPro" id="IPR000008">
    <property type="entry name" value="C2_dom"/>
</dbReference>
<keyword evidence="8" id="KW-0677">Repeat</keyword>
<feature type="domain" description="C2" evidence="13">
    <location>
        <begin position="1"/>
        <end position="93"/>
    </location>
</feature>
<protein>
    <submittedName>
        <fullName evidence="14">Copine-3-like isoform X1</fullName>
    </submittedName>
</protein>
<comment type="subcellular location">
    <subcellularLocation>
        <location evidence="2">Cell membrane</location>
    </subcellularLocation>
    <subcellularLocation>
        <location evidence="3">Cytoplasm</location>
    </subcellularLocation>
    <subcellularLocation>
        <location evidence="1">Nucleus</location>
    </subcellularLocation>
</comment>
<dbReference type="GO" id="GO:0046872">
    <property type="term" value="F:metal ion binding"/>
    <property type="evidence" value="ECO:0007669"/>
    <property type="project" value="UniProtKB-KW"/>
</dbReference>
<accession>A0A2P6VN16</accession>
<dbReference type="CDD" id="cd04047">
    <property type="entry name" value="C2B_Copine"/>
    <property type="match status" value="1"/>
</dbReference>
<evidence type="ECO:0000313" key="14">
    <source>
        <dbReference type="EMBL" id="PSC75501.1"/>
    </source>
</evidence>
<evidence type="ECO:0000256" key="7">
    <source>
        <dbReference type="ARBA" id="ARBA00022723"/>
    </source>
</evidence>
<dbReference type="STRING" id="554055.A0A2P6VN16"/>
<dbReference type="GO" id="GO:0005634">
    <property type="term" value="C:nucleus"/>
    <property type="evidence" value="ECO:0007669"/>
    <property type="project" value="UniProtKB-SubCell"/>
</dbReference>
<keyword evidence="7" id="KW-0479">Metal-binding</keyword>
<dbReference type="Proteomes" id="UP000239649">
    <property type="component" value="Unassembled WGS sequence"/>
</dbReference>
<name>A0A2P6VN16_9CHLO</name>
<dbReference type="OrthoDB" id="5855668at2759"/>
<dbReference type="SUPFAM" id="SSF53300">
    <property type="entry name" value="vWA-like"/>
    <property type="match status" value="1"/>
</dbReference>
<feature type="compositionally biased region" description="Low complexity" evidence="12">
    <location>
        <begin position="507"/>
        <end position="529"/>
    </location>
</feature>
<reference evidence="14 15" key="1">
    <citation type="journal article" date="2018" name="Plant J.">
        <title>Genome sequences of Chlorella sorokiniana UTEX 1602 and Micractinium conductrix SAG 241.80: implications to maltose excretion by a green alga.</title>
        <authorList>
            <person name="Arriola M.B."/>
            <person name="Velmurugan N."/>
            <person name="Zhang Y."/>
            <person name="Plunkett M.H."/>
            <person name="Hondzo H."/>
            <person name="Barney B.M."/>
        </authorList>
    </citation>
    <scope>NUCLEOTIDE SEQUENCE [LARGE SCALE GENOMIC DNA]</scope>
    <source>
        <strain evidence="14 15">SAG 241.80</strain>
    </source>
</reference>